<proteinExistence type="predicted"/>
<keyword evidence="2" id="KW-0808">Transferase</keyword>
<gene>
    <name evidence="2" type="ORF">SAMN05414137_104133</name>
</gene>
<dbReference type="EMBL" id="FOAZ01000004">
    <property type="protein sequence ID" value="SEK88403.1"/>
    <property type="molecule type" value="Genomic_DNA"/>
</dbReference>
<dbReference type="InterPro" id="IPR000182">
    <property type="entry name" value="GNAT_dom"/>
</dbReference>
<sequence>MGFDPGTTNPYVNYATPVLGAEPSAEDVRSLVEEFRSRGLMPRLEFAPDSAPGVQPALLAAGFAVEQEHEYLVCTPATFVPAPRGEGTPVVAAPASDEDYVALDSALAEAFGGEFPASAEGAARLRRTAESGGAARLVRAPGGVVAGGAMCTAPKVGTAELAGVGTRPGFRGQGIARAVTAELAATLFARGAGSVWLEYSGEGSRRVYERVGFRPSGTRLYVSLPADDDRG</sequence>
<dbReference type="eggNOG" id="COG0456">
    <property type="taxonomic scope" value="Bacteria"/>
</dbReference>
<dbReference type="PROSITE" id="PS51186">
    <property type="entry name" value="GNAT"/>
    <property type="match status" value="1"/>
</dbReference>
<dbReference type="InterPro" id="IPR016181">
    <property type="entry name" value="Acyl_CoA_acyltransferase"/>
</dbReference>
<evidence type="ECO:0000313" key="2">
    <source>
        <dbReference type="EMBL" id="SEK88403.1"/>
    </source>
</evidence>
<organism evidence="2 3">
    <name type="scientific">Streptacidiphilus jiangxiensis</name>
    <dbReference type="NCBI Taxonomy" id="235985"/>
    <lineage>
        <taxon>Bacteria</taxon>
        <taxon>Bacillati</taxon>
        <taxon>Actinomycetota</taxon>
        <taxon>Actinomycetes</taxon>
        <taxon>Kitasatosporales</taxon>
        <taxon>Streptomycetaceae</taxon>
        <taxon>Streptacidiphilus</taxon>
    </lineage>
</organism>
<dbReference type="GO" id="GO:0016747">
    <property type="term" value="F:acyltransferase activity, transferring groups other than amino-acyl groups"/>
    <property type="evidence" value="ECO:0007669"/>
    <property type="project" value="InterPro"/>
</dbReference>
<evidence type="ECO:0000259" key="1">
    <source>
        <dbReference type="PROSITE" id="PS51186"/>
    </source>
</evidence>
<name>A0A1H7KNG0_STRJI</name>
<protein>
    <submittedName>
        <fullName evidence="2">Predicted acetyltransferase, GNAT family</fullName>
    </submittedName>
</protein>
<keyword evidence="3" id="KW-1185">Reference proteome</keyword>
<reference evidence="3" key="1">
    <citation type="submission" date="2016-10" db="EMBL/GenBank/DDBJ databases">
        <authorList>
            <person name="Varghese N."/>
        </authorList>
    </citation>
    <scope>NUCLEOTIDE SEQUENCE [LARGE SCALE GENOMIC DNA]</scope>
    <source>
        <strain evidence="3">DSM 45096 / BCRC 16803 / CGMCC 4.1857 / CIP 109030 / JCM 12277 / KCTC 19219 / NBRC 100920 / 33214</strain>
    </source>
</reference>
<dbReference type="Proteomes" id="UP000183015">
    <property type="component" value="Unassembled WGS sequence"/>
</dbReference>
<dbReference type="CDD" id="cd04301">
    <property type="entry name" value="NAT_SF"/>
    <property type="match status" value="1"/>
</dbReference>
<evidence type="ECO:0000313" key="3">
    <source>
        <dbReference type="Proteomes" id="UP000183015"/>
    </source>
</evidence>
<dbReference type="Gene3D" id="3.40.630.30">
    <property type="match status" value="1"/>
</dbReference>
<feature type="domain" description="N-acetyltransferase" evidence="1">
    <location>
        <begin position="90"/>
        <end position="231"/>
    </location>
</feature>
<dbReference type="Pfam" id="PF00583">
    <property type="entry name" value="Acetyltransf_1"/>
    <property type="match status" value="1"/>
</dbReference>
<accession>A0A1H7KNG0</accession>
<dbReference type="SUPFAM" id="SSF55729">
    <property type="entry name" value="Acyl-CoA N-acyltransferases (Nat)"/>
    <property type="match status" value="1"/>
</dbReference>
<dbReference type="STRING" id="235985.SAMN05414137_104133"/>
<dbReference type="AlphaFoldDB" id="A0A1H7KNG0"/>